<keyword evidence="2 7" id="KW-0813">Transport</keyword>
<name>A0ABU0FB78_9HYPH</name>
<dbReference type="RefSeq" id="WP_307423450.1">
    <property type="nucleotide sequence ID" value="NZ_JAUSVK010000001.1"/>
</dbReference>
<evidence type="ECO:0000256" key="7">
    <source>
        <dbReference type="RuleBase" id="RU363032"/>
    </source>
</evidence>
<gene>
    <name evidence="9" type="ORF">J3R73_001115</name>
</gene>
<dbReference type="Gene3D" id="1.10.3720.10">
    <property type="entry name" value="MetI-like"/>
    <property type="match status" value="1"/>
</dbReference>
<dbReference type="CDD" id="cd06261">
    <property type="entry name" value="TM_PBP2"/>
    <property type="match status" value="1"/>
</dbReference>
<protein>
    <submittedName>
        <fullName evidence="9">Peptide/nickel transport system permease protein</fullName>
    </submittedName>
</protein>
<dbReference type="Pfam" id="PF00528">
    <property type="entry name" value="BPD_transp_1"/>
    <property type="match status" value="1"/>
</dbReference>
<feature type="transmembrane region" description="Helical" evidence="7">
    <location>
        <begin position="284"/>
        <end position="310"/>
    </location>
</feature>
<dbReference type="InterPro" id="IPR000515">
    <property type="entry name" value="MetI-like"/>
</dbReference>
<feature type="transmembrane region" description="Helical" evidence="7">
    <location>
        <begin position="12"/>
        <end position="30"/>
    </location>
</feature>
<dbReference type="SUPFAM" id="SSF161098">
    <property type="entry name" value="MetI-like"/>
    <property type="match status" value="1"/>
</dbReference>
<feature type="transmembrane region" description="Helical" evidence="7">
    <location>
        <begin position="239"/>
        <end position="264"/>
    </location>
</feature>
<proteinExistence type="inferred from homology"/>
<dbReference type="EMBL" id="JAUSVK010000001">
    <property type="protein sequence ID" value="MDQ0391323.1"/>
    <property type="molecule type" value="Genomic_DNA"/>
</dbReference>
<feature type="transmembrane region" description="Helical" evidence="7">
    <location>
        <begin position="102"/>
        <end position="123"/>
    </location>
</feature>
<keyword evidence="4 7" id="KW-0812">Transmembrane</keyword>
<keyword evidence="5 7" id="KW-1133">Transmembrane helix</keyword>
<dbReference type="PROSITE" id="PS50928">
    <property type="entry name" value="ABC_TM1"/>
    <property type="match status" value="1"/>
</dbReference>
<comment type="caution">
    <text evidence="9">The sequence shown here is derived from an EMBL/GenBank/DDBJ whole genome shotgun (WGS) entry which is preliminary data.</text>
</comment>
<evidence type="ECO:0000313" key="10">
    <source>
        <dbReference type="Proteomes" id="UP001237448"/>
    </source>
</evidence>
<evidence type="ECO:0000256" key="5">
    <source>
        <dbReference type="ARBA" id="ARBA00022989"/>
    </source>
</evidence>
<dbReference type="Pfam" id="PF19300">
    <property type="entry name" value="BPD_transp_1_N"/>
    <property type="match status" value="1"/>
</dbReference>
<dbReference type="PANTHER" id="PTHR43163:SF6">
    <property type="entry name" value="DIPEPTIDE TRANSPORT SYSTEM PERMEASE PROTEIN DPPB-RELATED"/>
    <property type="match status" value="1"/>
</dbReference>
<keyword evidence="3" id="KW-1003">Cell membrane</keyword>
<dbReference type="InterPro" id="IPR035906">
    <property type="entry name" value="MetI-like_sf"/>
</dbReference>
<dbReference type="Proteomes" id="UP001237448">
    <property type="component" value="Unassembled WGS sequence"/>
</dbReference>
<reference evidence="9 10" key="1">
    <citation type="submission" date="2023-07" db="EMBL/GenBank/DDBJ databases">
        <title>Genomic Encyclopedia of Type Strains, Phase IV (KMG-IV): sequencing the most valuable type-strain genomes for metagenomic binning, comparative biology and taxonomic classification.</title>
        <authorList>
            <person name="Goeker M."/>
        </authorList>
    </citation>
    <scope>NUCLEOTIDE SEQUENCE [LARGE SCALE GENOMIC DNA]</scope>
    <source>
        <strain evidence="9 10">DSM 5896</strain>
    </source>
</reference>
<evidence type="ECO:0000256" key="1">
    <source>
        <dbReference type="ARBA" id="ARBA00004651"/>
    </source>
</evidence>
<keyword evidence="6 7" id="KW-0472">Membrane</keyword>
<evidence type="ECO:0000256" key="3">
    <source>
        <dbReference type="ARBA" id="ARBA00022475"/>
    </source>
</evidence>
<evidence type="ECO:0000256" key="6">
    <source>
        <dbReference type="ARBA" id="ARBA00023136"/>
    </source>
</evidence>
<dbReference type="PANTHER" id="PTHR43163">
    <property type="entry name" value="DIPEPTIDE TRANSPORT SYSTEM PERMEASE PROTEIN DPPB-RELATED"/>
    <property type="match status" value="1"/>
</dbReference>
<comment type="similarity">
    <text evidence="7">Belongs to the binding-protein-dependent transport system permease family.</text>
</comment>
<feature type="domain" description="ABC transmembrane type-1" evidence="8">
    <location>
        <begin position="96"/>
        <end position="307"/>
    </location>
</feature>
<comment type="subcellular location">
    <subcellularLocation>
        <location evidence="1 7">Cell membrane</location>
        <topology evidence="1 7">Multi-pass membrane protein</topology>
    </subcellularLocation>
</comment>
<feature type="transmembrane region" description="Helical" evidence="7">
    <location>
        <begin position="135"/>
        <end position="157"/>
    </location>
</feature>
<keyword evidence="10" id="KW-1185">Reference proteome</keyword>
<sequence>MVRFFIGRLAQSLVLLVLVSAIGFAVLHLAPGGPLSQFALVPGLSQADIARIAHEMGLDRPLPVQYWEWFSRLLAGDWGRSYRDSQPVLAVIGSRLPATLELMVAAILIAVVIGISVGIMGAVRRYSIFDTLATVGAMVALSIPTFWFGLITIYVFAVKLQWLPAGNRATIGGGGSILDYLHHLIAPALVLALVEVAVWSRYMRSSMLDVINQDYIRTARAKGLPERTILLHHAFRNALLPMITLAGLELPSLLGGALVTETVFTWPGMGRLFLDSLGYRDYPVVMGILMFSAILVLLGNLLADLLCAVADPRIRLT</sequence>
<dbReference type="InterPro" id="IPR045621">
    <property type="entry name" value="BPD_transp_1_N"/>
</dbReference>
<feature type="transmembrane region" description="Helical" evidence="7">
    <location>
        <begin position="177"/>
        <end position="198"/>
    </location>
</feature>
<accession>A0ABU0FB78</accession>
<evidence type="ECO:0000313" key="9">
    <source>
        <dbReference type="EMBL" id="MDQ0391323.1"/>
    </source>
</evidence>
<organism evidence="9 10">
    <name type="scientific">Labrys monachus</name>
    <dbReference type="NCBI Taxonomy" id="217067"/>
    <lineage>
        <taxon>Bacteria</taxon>
        <taxon>Pseudomonadati</taxon>
        <taxon>Pseudomonadota</taxon>
        <taxon>Alphaproteobacteria</taxon>
        <taxon>Hyphomicrobiales</taxon>
        <taxon>Xanthobacteraceae</taxon>
        <taxon>Labrys</taxon>
    </lineage>
</organism>
<evidence type="ECO:0000256" key="4">
    <source>
        <dbReference type="ARBA" id="ARBA00022692"/>
    </source>
</evidence>
<evidence type="ECO:0000256" key="2">
    <source>
        <dbReference type="ARBA" id="ARBA00022448"/>
    </source>
</evidence>
<evidence type="ECO:0000259" key="8">
    <source>
        <dbReference type="PROSITE" id="PS50928"/>
    </source>
</evidence>